<evidence type="ECO:0000256" key="1">
    <source>
        <dbReference type="SAM" id="MobiDB-lite"/>
    </source>
</evidence>
<keyword evidence="3" id="KW-1185">Reference proteome</keyword>
<comment type="caution">
    <text evidence="2">The sequence shown here is derived from an EMBL/GenBank/DDBJ whole genome shotgun (WGS) entry which is preliminary data.</text>
</comment>
<dbReference type="Proteomes" id="UP000716291">
    <property type="component" value="Unassembled WGS sequence"/>
</dbReference>
<evidence type="ECO:0000313" key="3">
    <source>
        <dbReference type="Proteomes" id="UP000716291"/>
    </source>
</evidence>
<evidence type="ECO:0000313" key="2">
    <source>
        <dbReference type="EMBL" id="KAG1314598.1"/>
    </source>
</evidence>
<sequence length="396" mass="44096">MDNNINQELTTTLTGVCNMLKALSDQVQHLVTRFDNLDAVNLQMKAEMDNMRAVIKQLNSLNARQISQPVQPVKAIKPHELDTLAPNASGSAASKYAPVTTATKDQPSTAGTHTTDISSESSLWVTVAKRPIKTKSGVLKSERKRLAAARAFNAPTPVPSNSSEQVYEHVYIPRSRRLDRSEIRQRFRKLGIDTTRILDINFPAPGVLGVLVHKEFTPELVKILNGCKVEPIKTFDPCDAKHIADPKYANCTAPERANQGRVLQETRCIATLKFIRPYLVTSVAHYFVDQKWMQEQVAIALIAHRVPRPLKRRTMDPQAVIDEVLNGFRPRNTNTSTGNEDNLNAFRQRNAHGQPEAMHVDTGEEFAENAYGDESDEDNTSDMESEVISTPTSSSQ</sequence>
<gene>
    <name evidence="2" type="ORF">G6F64_001346</name>
</gene>
<name>A0A9P6XIH0_RHIOR</name>
<reference evidence="2" key="1">
    <citation type="journal article" date="2020" name="Microb. Genom.">
        <title>Genetic diversity of clinical and environmental Mucorales isolates obtained from an investigation of mucormycosis cases among solid organ transplant recipients.</title>
        <authorList>
            <person name="Nguyen M.H."/>
            <person name="Kaul D."/>
            <person name="Muto C."/>
            <person name="Cheng S.J."/>
            <person name="Richter R.A."/>
            <person name="Bruno V.M."/>
            <person name="Liu G."/>
            <person name="Beyhan S."/>
            <person name="Sundermann A.J."/>
            <person name="Mounaud S."/>
            <person name="Pasculle A.W."/>
            <person name="Nierman W.C."/>
            <person name="Driscoll E."/>
            <person name="Cumbie R."/>
            <person name="Clancy C.J."/>
            <person name="Dupont C.L."/>
        </authorList>
    </citation>
    <scope>NUCLEOTIDE SEQUENCE</scope>
    <source>
        <strain evidence="2">GL11</strain>
    </source>
</reference>
<feature type="compositionally biased region" description="Acidic residues" evidence="1">
    <location>
        <begin position="363"/>
        <end position="385"/>
    </location>
</feature>
<proteinExistence type="predicted"/>
<protein>
    <submittedName>
        <fullName evidence="2">Uncharacterized protein</fullName>
    </submittedName>
</protein>
<feature type="compositionally biased region" description="Polar residues" evidence="1">
    <location>
        <begin position="387"/>
        <end position="396"/>
    </location>
</feature>
<feature type="region of interest" description="Disordered" evidence="1">
    <location>
        <begin position="353"/>
        <end position="396"/>
    </location>
</feature>
<dbReference type="EMBL" id="JAANQT010000100">
    <property type="protein sequence ID" value="KAG1314598.1"/>
    <property type="molecule type" value="Genomic_DNA"/>
</dbReference>
<accession>A0A9P6XIH0</accession>
<organism evidence="2 3">
    <name type="scientific">Rhizopus oryzae</name>
    <name type="common">Mucormycosis agent</name>
    <name type="synonym">Rhizopus arrhizus var. delemar</name>
    <dbReference type="NCBI Taxonomy" id="64495"/>
    <lineage>
        <taxon>Eukaryota</taxon>
        <taxon>Fungi</taxon>
        <taxon>Fungi incertae sedis</taxon>
        <taxon>Mucoromycota</taxon>
        <taxon>Mucoromycotina</taxon>
        <taxon>Mucoromycetes</taxon>
        <taxon>Mucorales</taxon>
        <taxon>Mucorineae</taxon>
        <taxon>Rhizopodaceae</taxon>
        <taxon>Rhizopus</taxon>
    </lineage>
</organism>
<dbReference type="AlphaFoldDB" id="A0A9P6XIH0"/>